<dbReference type="EMBL" id="KJ616406">
    <property type="protein sequence ID" value="AIF77206.1"/>
    <property type="molecule type" value="Genomic_DNA"/>
</dbReference>
<dbReference type="GO" id="GO:0005524">
    <property type="term" value="F:ATP binding"/>
    <property type="evidence" value="ECO:0007669"/>
    <property type="project" value="InterPro"/>
</dbReference>
<dbReference type="GO" id="GO:0005829">
    <property type="term" value="C:cytosol"/>
    <property type="evidence" value="ECO:0007669"/>
    <property type="project" value="TreeGrafter"/>
</dbReference>
<accession>A0A075MDE7</accession>
<dbReference type="InterPro" id="IPR000212">
    <property type="entry name" value="DNA_helicase_UvrD/REP"/>
</dbReference>
<dbReference type="InterPro" id="IPR027785">
    <property type="entry name" value="UvrD-like_helicase_C"/>
</dbReference>
<name>A0A075MDE7_ACIPI</name>
<dbReference type="GO" id="GO:0033202">
    <property type="term" value="C:DNA helicase complex"/>
    <property type="evidence" value="ECO:0007669"/>
    <property type="project" value="TreeGrafter"/>
</dbReference>
<keyword evidence="3" id="KW-0378">Hydrolase</keyword>
<dbReference type="GO" id="GO:0003677">
    <property type="term" value="F:DNA binding"/>
    <property type="evidence" value="ECO:0007669"/>
    <property type="project" value="InterPro"/>
</dbReference>
<feature type="domain" description="UvrD-like helicase C-terminal" evidence="2">
    <location>
        <begin position="585"/>
        <end position="635"/>
    </location>
</feature>
<keyword evidence="3" id="KW-0614">Plasmid</keyword>
<organism evidence="3">
    <name type="scientific">Acinetobacter pittii</name>
    <name type="common">Acinetobacter genomosp. 3</name>
    <dbReference type="NCBI Taxonomy" id="48296"/>
    <lineage>
        <taxon>Bacteria</taxon>
        <taxon>Pseudomonadati</taxon>
        <taxon>Pseudomonadota</taxon>
        <taxon>Gammaproteobacteria</taxon>
        <taxon>Moraxellales</taxon>
        <taxon>Moraxellaceae</taxon>
        <taxon>Acinetobacter</taxon>
        <taxon>Acinetobacter calcoaceticus/baumannii complex</taxon>
    </lineage>
</organism>
<dbReference type="InterPro" id="IPR027417">
    <property type="entry name" value="P-loop_NTPase"/>
</dbReference>
<dbReference type="RefSeq" id="WP_032072114.1">
    <property type="nucleotide sequence ID" value="NC_025137.1"/>
</dbReference>
<proteinExistence type="predicted"/>
<geneLocation type="plasmid" evidence="3">
    <name>pMS32-3</name>
</geneLocation>
<dbReference type="PANTHER" id="PTHR11070:SF2">
    <property type="entry name" value="ATP-DEPENDENT DNA HELICASE SRS2"/>
    <property type="match status" value="1"/>
</dbReference>
<sequence>MLDFKILNKGIAVIKVIWGTNKEKPIASRQLAETLSSNMSLEGFLYIGYPIVGSPLGPTKFDALLLSESKGIIAFDLVEGTDLTNYINNQDEMASMLEVKLKPYPKLKKGRHLKFDIKTVTFCPAKKNNLPQVEDNLYNIANISNLNEVINSFEWESDEDTFKELKAAIQVVTNIRSGAIRRQTKKENSLGSRLQKLEDSIANLDQHQSEAVIETVDGVQRIRGLAGSGKTIVLALKVAYLHAQNQSWKIAVTFHTRALKEQFKRLINNFTIEQLGSEPDWDSIDIFNSWGAPGDKENDGMYHRYCVENSIDYYDFQTAKNEFGGDDAFKNVCKLALEQSSSNKIEKYDLILIDEAQDFPPEFIKLCYKFLKEPKRLVYAYDELQSLNGLSVLPPEQLFGKDSKGVPLVTLEEEDPTKPKKDIILEKCYRNSRPLLATAHTLGFGLTRPKGLIQFFDNDSLWEDVGYSVKKGKIEGGKEVELIRTSESSPLFLEEHTPLEELIKFEVFDSVRDMNQMLFDSIVKNIHEDELKPEDILVINPDPFTTQKNVGIVRKALQQNEIDSEIAGVTTSRDIFRKNGSVTFTGIFRAKGNEAAMVYIIHAQDCADSYDPNHLALIRNRLFTAITRSKAWVRVLGIGPSMQALKEEWETLKNNDYALKFVYPTEKQKNTLKLINKDMSVQERNRRRKLTHNIQEIIHAINSGELPTELIPEELINILKKSGH</sequence>
<dbReference type="GO" id="GO:0043138">
    <property type="term" value="F:3'-5' DNA helicase activity"/>
    <property type="evidence" value="ECO:0007669"/>
    <property type="project" value="TreeGrafter"/>
</dbReference>
<reference evidence="3" key="1">
    <citation type="submission" date="2014-03" db="EMBL/GenBank/DDBJ databases">
        <authorList>
            <person name="Huang T.-W."/>
            <person name="Liao T.-L."/>
            <person name="Lai J.-F."/>
            <person name="Lin A.-C."/>
            <person name="Chen Y.-T."/>
            <person name="Tsai S.-F."/>
            <person name="Lauderdale T.-L."/>
        </authorList>
    </citation>
    <scope>NUCLEOTIDE SEQUENCE</scope>
    <source>
        <strain evidence="3">MS32</strain>
        <plasmid evidence="3">pMS32-3</plasmid>
    </source>
</reference>
<dbReference type="Pfam" id="PF13245">
    <property type="entry name" value="AAA_19"/>
    <property type="match status" value="1"/>
</dbReference>
<evidence type="ECO:0000256" key="1">
    <source>
        <dbReference type="ARBA" id="ARBA00034923"/>
    </source>
</evidence>
<protein>
    <recommendedName>
        <fullName evidence="1">DNA 3'-5' helicase II</fullName>
    </recommendedName>
</protein>
<dbReference type="SUPFAM" id="SSF52540">
    <property type="entry name" value="P-loop containing nucleoside triphosphate hydrolases"/>
    <property type="match status" value="1"/>
</dbReference>
<dbReference type="Gene3D" id="3.40.50.300">
    <property type="entry name" value="P-loop containing nucleotide triphosphate hydrolases"/>
    <property type="match status" value="2"/>
</dbReference>
<dbReference type="AlphaFoldDB" id="A0A075MDE7"/>
<dbReference type="Pfam" id="PF13538">
    <property type="entry name" value="UvrD_C_2"/>
    <property type="match status" value="1"/>
</dbReference>
<dbReference type="GO" id="GO:0000725">
    <property type="term" value="P:recombinational repair"/>
    <property type="evidence" value="ECO:0007669"/>
    <property type="project" value="TreeGrafter"/>
</dbReference>
<keyword evidence="3" id="KW-0547">Nucleotide-binding</keyword>
<evidence type="ECO:0000313" key="3">
    <source>
        <dbReference type="EMBL" id="AIF77206.1"/>
    </source>
</evidence>
<keyword evidence="3" id="KW-0067">ATP-binding</keyword>
<dbReference type="PANTHER" id="PTHR11070">
    <property type="entry name" value="UVRD / RECB / PCRA DNA HELICASE FAMILY MEMBER"/>
    <property type="match status" value="1"/>
</dbReference>
<evidence type="ECO:0000259" key="2">
    <source>
        <dbReference type="Pfam" id="PF13538"/>
    </source>
</evidence>
<keyword evidence="3" id="KW-0347">Helicase</keyword>